<feature type="compositionally biased region" description="Basic residues" evidence="1">
    <location>
        <begin position="135"/>
        <end position="147"/>
    </location>
</feature>
<feature type="compositionally biased region" description="Polar residues" evidence="1">
    <location>
        <begin position="281"/>
        <end position="295"/>
    </location>
</feature>
<reference evidence="4" key="2">
    <citation type="submission" date="2009-11" db="EMBL/GenBank/DDBJ databases">
        <title>The Genome Sequence of Allomyces macrogynus strain ATCC 38327.</title>
        <authorList>
            <consortium name="The Broad Institute Genome Sequencing Platform"/>
            <person name="Russ C."/>
            <person name="Cuomo C."/>
            <person name="Shea T."/>
            <person name="Young S.K."/>
            <person name="Zeng Q."/>
            <person name="Koehrsen M."/>
            <person name="Haas B."/>
            <person name="Borodovsky M."/>
            <person name="Guigo R."/>
            <person name="Alvarado L."/>
            <person name="Berlin A."/>
            <person name="Borenstein D."/>
            <person name="Chen Z."/>
            <person name="Engels R."/>
            <person name="Freedman E."/>
            <person name="Gellesch M."/>
            <person name="Goldberg J."/>
            <person name="Griggs A."/>
            <person name="Gujja S."/>
            <person name="Heiman D."/>
            <person name="Hepburn T."/>
            <person name="Howarth C."/>
            <person name="Jen D."/>
            <person name="Larson L."/>
            <person name="Lewis B."/>
            <person name="Mehta T."/>
            <person name="Park D."/>
            <person name="Pearson M."/>
            <person name="Roberts A."/>
            <person name="Saif S."/>
            <person name="Shenoy N."/>
            <person name="Sisk P."/>
            <person name="Stolte C."/>
            <person name="Sykes S."/>
            <person name="Walk T."/>
            <person name="White J."/>
            <person name="Yandava C."/>
            <person name="Burger G."/>
            <person name="Gray M.W."/>
            <person name="Holland P.W.H."/>
            <person name="King N."/>
            <person name="Lang F.B.F."/>
            <person name="Roger A.J."/>
            <person name="Ruiz-Trillo I."/>
            <person name="Lander E."/>
            <person name="Nusbaum C."/>
        </authorList>
    </citation>
    <scope>NUCLEOTIDE SEQUENCE [LARGE SCALE GENOMIC DNA]</scope>
    <source>
        <strain evidence="4">ATCC 38327</strain>
    </source>
</reference>
<reference evidence="3 4" key="1">
    <citation type="submission" date="2009-11" db="EMBL/GenBank/DDBJ databases">
        <title>Annotation of Allomyces macrogynus ATCC 38327.</title>
        <authorList>
            <consortium name="The Broad Institute Genome Sequencing Platform"/>
            <person name="Russ C."/>
            <person name="Cuomo C."/>
            <person name="Burger G."/>
            <person name="Gray M.W."/>
            <person name="Holland P.W.H."/>
            <person name="King N."/>
            <person name="Lang F.B.F."/>
            <person name="Roger A.J."/>
            <person name="Ruiz-Trillo I."/>
            <person name="Young S.K."/>
            <person name="Zeng Q."/>
            <person name="Gargeya S."/>
            <person name="Fitzgerald M."/>
            <person name="Haas B."/>
            <person name="Abouelleil A."/>
            <person name="Alvarado L."/>
            <person name="Arachchi H.M."/>
            <person name="Berlin A."/>
            <person name="Chapman S.B."/>
            <person name="Gearin G."/>
            <person name="Goldberg J."/>
            <person name="Griggs A."/>
            <person name="Gujja S."/>
            <person name="Hansen M."/>
            <person name="Heiman D."/>
            <person name="Howarth C."/>
            <person name="Larimer J."/>
            <person name="Lui A."/>
            <person name="MacDonald P.J.P."/>
            <person name="McCowen C."/>
            <person name="Montmayeur A."/>
            <person name="Murphy C."/>
            <person name="Neiman D."/>
            <person name="Pearson M."/>
            <person name="Priest M."/>
            <person name="Roberts A."/>
            <person name="Saif S."/>
            <person name="Shea T."/>
            <person name="Sisk P."/>
            <person name="Stolte C."/>
            <person name="Sykes S."/>
            <person name="Wortman J."/>
            <person name="Nusbaum C."/>
            <person name="Birren B."/>
        </authorList>
    </citation>
    <scope>NUCLEOTIDE SEQUENCE [LARGE SCALE GENOMIC DNA]</scope>
    <source>
        <strain evidence="3 4">ATCC 38327</strain>
    </source>
</reference>
<dbReference type="VEuPathDB" id="FungiDB:AMAG_02981"/>
<accession>A0A0L0S3W9</accession>
<dbReference type="Proteomes" id="UP000054350">
    <property type="component" value="Unassembled WGS sequence"/>
</dbReference>
<keyword evidence="4" id="KW-1185">Reference proteome</keyword>
<evidence type="ECO:0000256" key="1">
    <source>
        <dbReference type="SAM" id="MobiDB-lite"/>
    </source>
</evidence>
<feature type="compositionally biased region" description="Low complexity" evidence="1">
    <location>
        <begin position="80"/>
        <end position="96"/>
    </location>
</feature>
<organism evidence="3 4">
    <name type="scientific">Allomyces macrogynus (strain ATCC 38327)</name>
    <name type="common">Allomyces javanicus var. macrogynus</name>
    <dbReference type="NCBI Taxonomy" id="578462"/>
    <lineage>
        <taxon>Eukaryota</taxon>
        <taxon>Fungi</taxon>
        <taxon>Fungi incertae sedis</taxon>
        <taxon>Blastocladiomycota</taxon>
        <taxon>Blastocladiomycetes</taxon>
        <taxon>Blastocladiales</taxon>
        <taxon>Blastocladiaceae</taxon>
        <taxon>Allomyces</taxon>
    </lineage>
</organism>
<feature type="signal peptide" evidence="2">
    <location>
        <begin position="1"/>
        <end position="24"/>
    </location>
</feature>
<proteinExistence type="predicted"/>
<feature type="chain" id="PRO_5005547818" evidence="2">
    <location>
        <begin position="25"/>
        <end position="504"/>
    </location>
</feature>
<dbReference type="EMBL" id="GG745331">
    <property type="protein sequence ID" value="KNE57248.1"/>
    <property type="molecule type" value="Genomic_DNA"/>
</dbReference>
<evidence type="ECO:0000313" key="3">
    <source>
        <dbReference type="EMBL" id="KNE57248.1"/>
    </source>
</evidence>
<feature type="compositionally biased region" description="Basic residues" evidence="1">
    <location>
        <begin position="244"/>
        <end position="257"/>
    </location>
</feature>
<feature type="compositionally biased region" description="Low complexity" evidence="1">
    <location>
        <begin position="213"/>
        <end position="222"/>
    </location>
</feature>
<feature type="region of interest" description="Disordered" evidence="1">
    <location>
        <begin position="80"/>
        <end position="311"/>
    </location>
</feature>
<sequence length="504" mass="53715">MTLITANSLLLLATVALLVAHAHAQFDIDDDFTAYDDGTDAAPALDPRAFPVNPCQLGIPLGKGMTCASGVLKAVPRTTATATPTTKWAAPTRTAAVNPRATTAGAVDRPRGHPQAPPMIDPARPQVATSDKPFFRPRKPRKPRRRTPGVGPQSGPSDAGQGGTTTTTGGPRGRSMAASVQSTPFAHNGTPGSGPPTRRPRRSNVLASKPGNKKPVVWKPKWQPAGGKPKQHQRGKRPISGTARPRRPRRAAGRKPRTTGGRPMPRERKIKRKNPVPRNLQAPTTATPKQFSVSVTPGGDTRRRTAMRKPKQQCTPLLPAILTDDTLVAYSFPRVHGHASIRTVRDPTTGHTTRAAVLQRRDRVVAGDNRRLVKYGFQTARAILPAPRTRAVARVRVKTVSPTANGSGAASLPTCTVRDAVVSLYSGTALLAAKAFPGSVNSLPEGKWITVEGSVNPVRGQPRVAPAKLAVEVAVRYNERECFDLARVDVAEFGLCTKASAATK</sequence>
<dbReference type="AlphaFoldDB" id="A0A0L0S3W9"/>
<evidence type="ECO:0000256" key="2">
    <source>
        <dbReference type="SAM" id="SignalP"/>
    </source>
</evidence>
<evidence type="ECO:0000313" key="4">
    <source>
        <dbReference type="Proteomes" id="UP000054350"/>
    </source>
</evidence>
<dbReference type="OrthoDB" id="10481898at2759"/>
<name>A0A0L0S3W9_ALLM3</name>
<keyword evidence="2" id="KW-0732">Signal</keyword>
<gene>
    <name evidence="3" type="ORF">AMAG_02981</name>
</gene>
<protein>
    <submittedName>
        <fullName evidence="3">Uncharacterized protein</fullName>
    </submittedName>
</protein>